<dbReference type="EMBL" id="JAEVLS010000006">
    <property type="protein sequence ID" value="MBM0108117.1"/>
    <property type="molecule type" value="Genomic_DNA"/>
</dbReference>
<dbReference type="Proteomes" id="UP000661077">
    <property type="component" value="Unassembled WGS sequence"/>
</dbReference>
<dbReference type="CDD" id="cd07972">
    <property type="entry name" value="OBF_DNA_ligase_Arch_LigB"/>
    <property type="match status" value="1"/>
</dbReference>
<dbReference type="SUPFAM" id="SSF50249">
    <property type="entry name" value="Nucleic acid-binding proteins"/>
    <property type="match status" value="1"/>
</dbReference>
<reference evidence="15 16" key="1">
    <citation type="journal article" date="2021" name="Int. J. Syst. Evol. Microbiol.">
        <title>Steroidobacter gossypii sp. nov., isolated from soil of cotton cropping field.</title>
        <authorList>
            <person name="Huang R."/>
            <person name="Yang S."/>
            <person name="Zhen C."/>
            <person name="Liu W."/>
        </authorList>
    </citation>
    <scope>NUCLEOTIDE SEQUENCE [LARGE SCALE GENOMIC DNA]</scope>
    <source>
        <strain evidence="15 16">S1-65</strain>
    </source>
</reference>
<organism evidence="15 16">
    <name type="scientific">Steroidobacter gossypii</name>
    <dbReference type="NCBI Taxonomy" id="2805490"/>
    <lineage>
        <taxon>Bacteria</taxon>
        <taxon>Pseudomonadati</taxon>
        <taxon>Pseudomonadota</taxon>
        <taxon>Gammaproteobacteria</taxon>
        <taxon>Steroidobacterales</taxon>
        <taxon>Steroidobacteraceae</taxon>
        <taxon>Steroidobacter</taxon>
    </lineage>
</organism>
<dbReference type="SUPFAM" id="SSF117018">
    <property type="entry name" value="ATP-dependent DNA ligase DNA-binding domain"/>
    <property type="match status" value="1"/>
</dbReference>
<dbReference type="PROSITE" id="PS00697">
    <property type="entry name" value="DNA_LIGASE_A1"/>
    <property type="match status" value="1"/>
</dbReference>
<evidence type="ECO:0000256" key="7">
    <source>
        <dbReference type="ARBA" id="ARBA00022763"/>
    </source>
</evidence>
<evidence type="ECO:0000256" key="9">
    <source>
        <dbReference type="ARBA" id="ARBA00022842"/>
    </source>
</evidence>
<sequence>MRAFAALYEELDTTQSTNLKVAAMSRYFRAAPPADAAWATYILSGRRLKRFIGPALLKRWLIEEAALPEWLIDESYSSVGDLAETIALLTAGTAHGDSSSDDTALADWLEERLLPLRDASDDVRRQTITGWWRELPYRQCFLLNKLLTGELRVGVSQLLVTRALADVTGIERTELAGRLMGEWQPGALFWQTLHAAESPRSDPAVPYPFFLASPLEGDPVQLGERADWQAEWKWDGIRGQLIRRAGECHLWSRGEERITERFPEIVDAAGSLPDGVVLDGEVVAWKDGRVQPFALLQQRIGRKKLTAAILSTVPVRFLAYDLLELDGQDYRSTPLRERREQLEKLLQQASPLMEVSPLVAAPTWEALAAERAESRKRNVEGLMLKALDSSYGTGRQRGAWWKWKIDPHSFDAVMIYAQPGQGRRSNLYTDYTFGVWRDGELVPVAKAYSGLSNSEISQLDRWIRAHTVEKFGPVRSVEPTQVFELAYEGIAASGRHKSGIALRFPRIVRWRTDKPASEADTLADLQAMLTTTSGDAPDAAPGSS</sequence>
<dbReference type="SUPFAM" id="SSF56091">
    <property type="entry name" value="DNA ligase/mRNA capping enzyme, catalytic domain"/>
    <property type="match status" value="1"/>
</dbReference>
<dbReference type="InterPro" id="IPR012308">
    <property type="entry name" value="DNA_ligase_ATP-dep_N"/>
</dbReference>
<evidence type="ECO:0000256" key="12">
    <source>
        <dbReference type="ARBA" id="ARBA00023306"/>
    </source>
</evidence>
<keyword evidence="11" id="KW-0234">DNA repair</keyword>
<comment type="caution">
    <text evidence="15">The sequence shown here is derived from an EMBL/GenBank/DDBJ whole genome shotgun (WGS) entry which is preliminary data.</text>
</comment>
<keyword evidence="5" id="KW-0479">Metal-binding</keyword>
<evidence type="ECO:0000256" key="11">
    <source>
        <dbReference type="ARBA" id="ARBA00023204"/>
    </source>
</evidence>
<dbReference type="Pfam" id="PF01068">
    <property type="entry name" value="DNA_ligase_A_M"/>
    <property type="match status" value="1"/>
</dbReference>
<keyword evidence="10" id="KW-0233">DNA recombination</keyword>
<dbReference type="CDD" id="cd07897">
    <property type="entry name" value="Adenylation_DNA_ligase_Bac1"/>
    <property type="match status" value="1"/>
</dbReference>
<keyword evidence="6" id="KW-0547">Nucleotide-binding</keyword>
<dbReference type="NCBIfam" id="TIGR04120">
    <property type="entry name" value="DNA_lig_bact"/>
    <property type="match status" value="1"/>
</dbReference>
<evidence type="ECO:0000313" key="15">
    <source>
        <dbReference type="EMBL" id="MBM0108117.1"/>
    </source>
</evidence>
<dbReference type="Gene3D" id="2.40.50.140">
    <property type="entry name" value="Nucleic acid-binding proteins"/>
    <property type="match status" value="1"/>
</dbReference>
<keyword evidence="9" id="KW-0460">Magnesium</keyword>
<dbReference type="EC" id="6.5.1.1" evidence="1"/>
<gene>
    <name evidence="15" type="ORF">JM946_25580</name>
</gene>
<proteinExistence type="predicted"/>
<evidence type="ECO:0000256" key="4">
    <source>
        <dbReference type="ARBA" id="ARBA00022705"/>
    </source>
</evidence>
<evidence type="ECO:0000256" key="5">
    <source>
        <dbReference type="ARBA" id="ARBA00022723"/>
    </source>
</evidence>
<keyword evidence="8" id="KW-0067">ATP-binding</keyword>
<dbReference type="RefSeq" id="WP_203170224.1">
    <property type="nucleotide sequence ID" value="NZ_JAEVLS010000006.1"/>
</dbReference>
<dbReference type="InterPro" id="IPR050191">
    <property type="entry name" value="ATP-dep_DNA_ligase"/>
</dbReference>
<evidence type="ECO:0000256" key="6">
    <source>
        <dbReference type="ARBA" id="ARBA00022741"/>
    </source>
</evidence>
<evidence type="ECO:0000256" key="8">
    <source>
        <dbReference type="ARBA" id="ARBA00022840"/>
    </source>
</evidence>
<keyword evidence="3" id="KW-0132">Cell division</keyword>
<keyword evidence="4" id="KW-0235">DNA replication</keyword>
<dbReference type="Gene3D" id="1.10.3260.10">
    <property type="entry name" value="DNA ligase, ATP-dependent, N-terminal domain"/>
    <property type="match status" value="1"/>
</dbReference>
<dbReference type="PROSITE" id="PS50160">
    <property type="entry name" value="DNA_LIGASE_A3"/>
    <property type="match status" value="1"/>
</dbReference>
<dbReference type="NCBIfam" id="NF006701">
    <property type="entry name" value="PRK09247.1"/>
    <property type="match status" value="1"/>
</dbReference>
<dbReference type="PANTHER" id="PTHR45674">
    <property type="entry name" value="DNA LIGASE 1/3 FAMILY MEMBER"/>
    <property type="match status" value="1"/>
</dbReference>
<keyword evidence="12" id="KW-0131">Cell cycle</keyword>
<comment type="catalytic activity">
    <reaction evidence="13">
        <text>ATP + (deoxyribonucleotide)n-3'-hydroxyl + 5'-phospho-(deoxyribonucleotide)m = (deoxyribonucleotide)n+m + AMP + diphosphate.</text>
        <dbReference type="EC" id="6.5.1.1"/>
    </reaction>
</comment>
<feature type="domain" description="ATP-dependent DNA ligase family profile" evidence="14">
    <location>
        <begin position="308"/>
        <end position="437"/>
    </location>
</feature>
<dbReference type="GO" id="GO:0003910">
    <property type="term" value="F:DNA ligase (ATP) activity"/>
    <property type="evidence" value="ECO:0007669"/>
    <property type="project" value="UniProtKB-EC"/>
</dbReference>
<dbReference type="InterPro" id="IPR012310">
    <property type="entry name" value="DNA_ligase_ATP-dep_cent"/>
</dbReference>
<dbReference type="InterPro" id="IPR036599">
    <property type="entry name" value="DNA_ligase_N_sf"/>
</dbReference>
<keyword evidence="16" id="KW-1185">Reference proteome</keyword>
<dbReference type="InterPro" id="IPR016059">
    <property type="entry name" value="DNA_ligase_ATP-dep_CS"/>
</dbReference>
<dbReference type="Pfam" id="PF04675">
    <property type="entry name" value="DNA_ligase_A_N"/>
    <property type="match status" value="1"/>
</dbReference>
<keyword evidence="7" id="KW-0227">DNA damage</keyword>
<evidence type="ECO:0000259" key="14">
    <source>
        <dbReference type="PROSITE" id="PS50160"/>
    </source>
</evidence>
<dbReference type="InterPro" id="IPR012309">
    <property type="entry name" value="DNA_ligase_ATP-dep_C"/>
</dbReference>
<evidence type="ECO:0000256" key="2">
    <source>
        <dbReference type="ARBA" id="ARBA00022598"/>
    </source>
</evidence>
<dbReference type="InterPro" id="IPR012340">
    <property type="entry name" value="NA-bd_OB-fold"/>
</dbReference>
<keyword evidence="2 15" id="KW-0436">Ligase</keyword>
<protein>
    <recommendedName>
        <fullName evidence="1">DNA ligase (ATP)</fullName>
        <ecNumber evidence="1">6.5.1.1</ecNumber>
    </recommendedName>
</protein>
<evidence type="ECO:0000256" key="10">
    <source>
        <dbReference type="ARBA" id="ARBA00023172"/>
    </source>
</evidence>
<accession>A0ABS1X4J2</accession>
<name>A0ABS1X4J2_9GAMM</name>
<evidence type="ECO:0000256" key="1">
    <source>
        <dbReference type="ARBA" id="ARBA00012727"/>
    </source>
</evidence>
<dbReference type="PANTHER" id="PTHR45674:SF13">
    <property type="entry name" value="DNA LIGASE-RELATED"/>
    <property type="match status" value="1"/>
</dbReference>
<evidence type="ECO:0000313" key="16">
    <source>
        <dbReference type="Proteomes" id="UP000661077"/>
    </source>
</evidence>
<dbReference type="Pfam" id="PF04679">
    <property type="entry name" value="DNA_ligase_A_C"/>
    <property type="match status" value="1"/>
</dbReference>
<dbReference type="InterPro" id="IPR026333">
    <property type="entry name" value="ATP_dep_DNA_lig_pp_1105_fam"/>
</dbReference>
<evidence type="ECO:0000256" key="13">
    <source>
        <dbReference type="ARBA" id="ARBA00034003"/>
    </source>
</evidence>
<evidence type="ECO:0000256" key="3">
    <source>
        <dbReference type="ARBA" id="ARBA00022618"/>
    </source>
</evidence>
<dbReference type="Gene3D" id="3.30.470.30">
    <property type="entry name" value="DNA ligase/mRNA capping enzyme"/>
    <property type="match status" value="1"/>
</dbReference>